<accession>A0AAW0G9U0</accession>
<evidence type="ECO:0000256" key="1">
    <source>
        <dbReference type="SAM" id="MobiDB-lite"/>
    </source>
</evidence>
<protein>
    <submittedName>
        <fullName evidence="2">Uncharacterized protein</fullName>
    </submittedName>
</protein>
<keyword evidence="3" id="KW-1185">Reference proteome</keyword>
<proteinExistence type="predicted"/>
<organism evidence="2 3">
    <name type="scientific">Cerrena zonata</name>
    <dbReference type="NCBI Taxonomy" id="2478898"/>
    <lineage>
        <taxon>Eukaryota</taxon>
        <taxon>Fungi</taxon>
        <taxon>Dikarya</taxon>
        <taxon>Basidiomycota</taxon>
        <taxon>Agaricomycotina</taxon>
        <taxon>Agaricomycetes</taxon>
        <taxon>Polyporales</taxon>
        <taxon>Cerrenaceae</taxon>
        <taxon>Cerrena</taxon>
    </lineage>
</organism>
<feature type="region of interest" description="Disordered" evidence="1">
    <location>
        <begin position="1"/>
        <end position="51"/>
    </location>
</feature>
<evidence type="ECO:0000313" key="3">
    <source>
        <dbReference type="Proteomes" id="UP001385951"/>
    </source>
</evidence>
<comment type="caution">
    <text evidence="2">The sequence shown here is derived from an EMBL/GenBank/DDBJ whole genome shotgun (WGS) entry which is preliminary data.</text>
</comment>
<reference evidence="2 3" key="1">
    <citation type="submission" date="2022-09" db="EMBL/GenBank/DDBJ databases">
        <authorList>
            <person name="Palmer J.M."/>
        </authorList>
    </citation>
    <scope>NUCLEOTIDE SEQUENCE [LARGE SCALE GENOMIC DNA]</scope>
    <source>
        <strain evidence="2 3">DSM 7382</strain>
    </source>
</reference>
<dbReference type="AlphaFoldDB" id="A0AAW0G9U0"/>
<dbReference type="Proteomes" id="UP001385951">
    <property type="component" value="Unassembled WGS sequence"/>
</dbReference>
<dbReference type="EMBL" id="JASBNA010000012">
    <property type="protein sequence ID" value="KAK7687905.1"/>
    <property type="molecule type" value="Genomic_DNA"/>
</dbReference>
<gene>
    <name evidence="2" type="ORF">QCA50_009124</name>
</gene>
<evidence type="ECO:0000313" key="2">
    <source>
        <dbReference type="EMBL" id="KAK7687905.1"/>
    </source>
</evidence>
<sequence length="120" mass="14003">MTKQKQQKHVSFATGHKSHNPPETPKASVPKRKEHQAPVPSSKGNKNVVQCRAKGKCKKEVDEKGVWTMSAWETTESMVREWDAIRGKWILVPETLTRWKKKRYDPKTGEYSYEWEYSIT</sequence>
<name>A0AAW0G9U0_9APHY</name>